<evidence type="ECO:0000256" key="3">
    <source>
        <dbReference type="ARBA" id="ARBA00022782"/>
    </source>
</evidence>
<dbReference type="GO" id="GO:0005634">
    <property type="term" value="C:nucleus"/>
    <property type="evidence" value="ECO:0007669"/>
    <property type="project" value="UniProtKB-SubCell"/>
</dbReference>
<evidence type="ECO:0000256" key="6">
    <source>
        <dbReference type="ARBA" id="ARBA00023242"/>
    </source>
</evidence>
<reference evidence="11" key="2">
    <citation type="submission" date="2025-09" db="UniProtKB">
        <authorList>
            <consortium name="Ensembl"/>
        </authorList>
    </citation>
    <scope>IDENTIFICATION</scope>
</reference>
<evidence type="ECO:0000256" key="2">
    <source>
        <dbReference type="ARBA" id="ARBA00010691"/>
    </source>
</evidence>
<accession>A0A667IH45</accession>
<dbReference type="PANTHER" id="PTHR23430">
    <property type="entry name" value="HISTONE H2A"/>
    <property type="match status" value="1"/>
</dbReference>
<evidence type="ECO:0000256" key="7">
    <source>
        <dbReference type="ARBA" id="ARBA00023269"/>
    </source>
</evidence>
<comment type="similarity">
    <text evidence="2 8">Belongs to the histone H2A family.</text>
</comment>
<feature type="domain" description="Core Histone H2A/H2B/H3" evidence="10">
    <location>
        <begin position="9"/>
        <end position="90"/>
    </location>
</feature>
<feature type="region of interest" description="Disordered" evidence="9">
    <location>
        <begin position="1"/>
        <end position="22"/>
    </location>
</feature>
<evidence type="ECO:0000256" key="8">
    <source>
        <dbReference type="RuleBase" id="RU003767"/>
    </source>
</evidence>
<keyword evidence="7 8" id="KW-0544">Nucleosome core</keyword>
<keyword evidence="4" id="KW-0744">Spermatogenesis</keyword>
<keyword evidence="5 8" id="KW-0238">DNA-binding</keyword>
<dbReference type="SMART" id="SM00414">
    <property type="entry name" value="H2A"/>
    <property type="match status" value="1"/>
</dbReference>
<comment type="subcellular location">
    <subcellularLocation>
        <location evidence="1 8">Nucleus</location>
    </subcellularLocation>
</comment>
<evidence type="ECO:0000259" key="10">
    <source>
        <dbReference type="Pfam" id="PF00125"/>
    </source>
</evidence>
<evidence type="ECO:0000313" key="12">
    <source>
        <dbReference type="Proteomes" id="UP000472241"/>
    </source>
</evidence>
<comment type="subunit">
    <text evidence="8">The nucleosome is a histone octamer containing two molecules each of H2A, H2B, H3 and H4 assembled in one H3-H4 heterotetramer and two H2A-H2B heterodimers. The octamer wraps approximately 147 bp of DNA.</text>
</comment>
<feature type="compositionally biased region" description="Basic residues" evidence="9">
    <location>
        <begin position="1"/>
        <end position="21"/>
    </location>
</feature>
<dbReference type="InterPro" id="IPR002119">
    <property type="entry name" value="Histone_H2A"/>
</dbReference>
<evidence type="ECO:0000256" key="4">
    <source>
        <dbReference type="ARBA" id="ARBA00022871"/>
    </source>
</evidence>
<dbReference type="Gene3D" id="1.10.20.10">
    <property type="entry name" value="Histone, subunit A"/>
    <property type="match status" value="1"/>
</dbReference>
<dbReference type="GO" id="GO:0046982">
    <property type="term" value="F:protein heterodimerization activity"/>
    <property type="evidence" value="ECO:0007669"/>
    <property type="project" value="InterPro"/>
</dbReference>
<dbReference type="PRINTS" id="PR00620">
    <property type="entry name" value="HISTONEH2A"/>
</dbReference>
<dbReference type="GO" id="GO:0000786">
    <property type="term" value="C:nucleosome"/>
    <property type="evidence" value="ECO:0007669"/>
    <property type="project" value="UniProtKB-KW"/>
</dbReference>
<sequence length="128" mass="14525">MSGRRRRRHRRRRRRHAVSRSRRAELQFPVSRVERLLREGRYAPRLSASTPVFLTAVLEYLTANILELAGKEALDSHKMLITPEHVQRALGSNQHLRGLLENKGESQGSSLPPAQSPMRGSIPGTVRS</sequence>
<dbReference type="InterPro" id="IPR009072">
    <property type="entry name" value="Histone-fold"/>
</dbReference>
<evidence type="ECO:0000256" key="5">
    <source>
        <dbReference type="ARBA" id="ARBA00023125"/>
    </source>
</evidence>
<organism evidence="11 12">
    <name type="scientific">Lynx canadensis</name>
    <name type="common">Canada lynx</name>
    <name type="synonym">Felis canadensis</name>
    <dbReference type="NCBI Taxonomy" id="61383"/>
    <lineage>
        <taxon>Eukaryota</taxon>
        <taxon>Metazoa</taxon>
        <taxon>Chordata</taxon>
        <taxon>Craniata</taxon>
        <taxon>Vertebrata</taxon>
        <taxon>Euteleostomi</taxon>
        <taxon>Mammalia</taxon>
        <taxon>Eutheria</taxon>
        <taxon>Laurasiatheria</taxon>
        <taxon>Carnivora</taxon>
        <taxon>Feliformia</taxon>
        <taxon>Felidae</taxon>
        <taxon>Felinae</taxon>
        <taxon>Lynx</taxon>
    </lineage>
</organism>
<protein>
    <recommendedName>
        <fullName evidence="8">Histone H2A</fullName>
    </recommendedName>
</protein>
<dbReference type="SUPFAM" id="SSF47113">
    <property type="entry name" value="Histone-fold"/>
    <property type="match status" value="1"/>
</dbReference>
<keyword evidence="12" id="KW-1185">Reference proteome</keyword>
<keyword evidence="8" id="KW-0158">Chromosome</keyword>
<name>A0A667IH45_LYNCA</name>
<dbReference type="AlphaFoldDB" id="A0A667IH45"/>
<dbReference type="FunFam" id="1.10.20.10:FF:000095">
    <property type="entry name" value="Histone H2A"/>
    <property type="match status" value="1"/>
</dbReference>
<dbReference type="GO" id="GO:0030154">
    <property type="term" value="P:cell differentiation"/>
    <property type="evidence" value="ECO:0007669"/>
    <property type="project" value="UniProtKB-KW"/>
</dbReference>
<dbReference type="GO" id="GO:0030527">
    <property type="term" value="F:structural constituent of chromatin"/>
    <property type="evidence" value="ECO:0007669"/>
    <property type="project" value="InterPro"/>
</dbReference>
<evidence type="ECO:0000313" key="11">
    <source>
        <dbReference type="Ensembl" id="ENSLCNP00005033355.1"/>
    </source>
</evidence>
<dbReference type="GO" id="GO:0007283">
    <property type="term" value="P:spermatogenesis"/>
    <property type="evidence" value="ECO:0007669"/>
    <property type="project" value="UniProtKB-KW"/>
</dbReference>
<proteinExistence type="inferred from homology"/>
<dbReference type="CDD" id="cd00074">
    <property type="entry name" value="HFD_H2A"/>
    <property type="match status" value="1"/>
</dbReference>
<dbReference type="Pfam" id="PF00125">
    <property type="entry name" value="Histone"/>
    <property type="match status" value="1"/>
</dbReference>
<keyword evidence="6 8" id="KW-0539">Nucleus</keyword>
<dbReference type="GO" id="GO:0003677">
    <property type="term" value="F:DNA binding"/>
    <property type="evidence" value="ECO:0007669"/>
    <property type="project" value="UniProtKB-KW"/>
</dbReference>
<dbReference type="GO" id="GO:0005721">
    <property type="term" value="C:pericentric heterochromatin"/>
    <property type="evidence" value="ECO:0007669"/>
    <property type="project" value="UniProtKB-ARBA"/>
</dbReference>
<dbReference type="Proteomes" id="UP000472241">
    <property type="component" value="Unplaced"/>
</dbReference>
<evidence type="ECO:0000256" key="9">
    <source>
        <dbReference type="SAM" id="MobiDB-lite"/>
    </source>
</evidence>
<keyword evidence="3" id="KW-0221">Differentiation</keyword>
<feature type="region of interest" description="Disordered" evidence="9">
    <location>
        <begin position="93"/>
        <end position="128"/>
    </location>
</feature>
<dbReference type="Ensembl" id="ENSLCNT00005037228.1">
    <property type="protein sequence ID" value="ENSLCNP00005033355.1"/>
    <property type="gene ID" value="ENSLCNG00005021687.1"/>
</dbReference>
<evidence type="ECO:0000256" key="1">
    <source>
        <dbReference type="ARBA" id="ARBA00004123"/>
    </source>
</evidence>
<reference evidence="11" key="1">
    <citation type="submission" date="2025-08" db="UniProtKB">
        <authorList>
            <consortium name="Ensembl"/>
        </authorList>
    </citation>
    <scope>IDENTIFICATION</scope>
</reference>
<dbReference type="InterPro" id="IPR007125">
    <property type="entry name" value="H2A/H2B/H3"/>
</dbReference>